<dbReference type="Pfam" id="PF15919">
    <property type="entry name" value="HicB_lk_antitox"/>
    <property type="match status" value="1"/>
</dbReference>
<accession>A0A4E0QPZ6</accession>
<feature type="domain" description="HicB-like antitoxin of toxin-antitoxin system" evidence="1">
    <location>
        <begin position="5"/>
        <end position="63"/>
    </location>
</feature>
<dbReference type="InterPro" id="IPR035069">
    <property type="entry name" value="TTHA1013/TTHA0281-like"/>
</dbReference>
<evidence type="ECO:0000313" key="3">
    <source>
        <dbReference type="Proteomes" id="UP000030428"/>
    </source>
</evidence>
<sequence length="137" mass="15435">MWNFPVQLSEEDGGFVVTFPDVPEAITQGEDREEVLLYAQEALETALSIYIEEQRDLPKPSPASGCTTVSPTALECAKLSLYTIMREQGVRKVELARRLHWHLAQVDRLLDLGHATLFEQIEQAADSLGKRVELRIV</sequence>
<keyword evidence="3" id="KW-1185">Reference proteome</keyword>
<reference evidence="2 3" key="1">
    <citation type="journal article" date="2016" name="Front. Microbiol.">
        <title>Single-Cell (Meta-)Genomics of a Dimorphic Candidatus Thiomargarita nelsonii Reveals Genomic Plasticity.</title>
        <authorList>
            <person name="Flood B.E."/>
            <person name="Fliss P."/>
            <person name="Jones D.S."/>
            <person name="Dick G.J."/>
            <person name="Jain S."/>
            <person name="Kaster A.K."/>
            <person name="Winkel M."/>
            <person name="Mussmann M."/>
            <person name="Bailey J."/>
        </authorList>
    </citation>
    <scope>NUCLEOTIDE SEQUENCE [LARGE SCALE GENOMIC DNA]</scope>
    <source>
        <strain evidence="2">Hydrate Ridge</strain>
    </source>
</reference>
<dbReference type="AlphaFoldDB" id="A0A4E0QPZ6"/>
<evidence type="ECO:0000313" key="2">
    <source>
        <dbReference type="EMBL" id="TGO02240.1"/>
    </source>
</evidence>
<evidence type="ECO:0000259" key="1">
    <source>
        <dbReference type="Pfam" id="PF15919"/>
    </source>
</evidence>
<comment type="caution">
    <text evidence="2">The sequence shown here is derived from an EMBL/GenBank/DDBJ whole genome shotgun (WGS) entry which is preliminary data.</text>
</comment>
<dbReference type="Gene3D" id="3.30.160.250">
    <property type="match status" value="1"/>
</dbReference>
<proteinExistence type="predicted"/>
<dbReference type="SUPFAM" id="SSF143100">
    <property type="entry name" value="TTHA1013/TTHA0281-like"/>
    <property type="match status" value="1"/>
</dbReference>
<dbReference type="EMBL" id="JSZA02000180">
    <property type="protein sequence ID" value="TGO02240.1"/>
    <property type="molecule type" value="Genomic_DNA"/>
</dbReference>
<dbReference type="Proteomes" id="UP000030428">
    <property type="component" value="Unassembled WGS sequence"/>
</dbReference>
<dbReference type="PANTHER" id="PTHR34504">
    <property type="entry name" value="ANTITOXIN HICB"/>
    <property type="match status" value="1"/>
</dbReference>
<organism evidence="2 3">
    <name type="scientific">Candidatus Thiomargarita nelsonii</name>
    <dbReference type="NCBI Taxonomy" id="1003181"/>
    <lineage>
        <taxon>Bacteria</taxon>
        <taxon>Pseudomonadati</taxon>
        <taxon>Pseudomonadota</taxon>
        <taxon>Gammaproteobacteria</taxon>
        <taxon>Thiotrichales</taxon>
        <taxon>Thiotrichaceae</taxon>
        <taxon>Thiomargarita</taxon>
    </lineage>
</organism>
<protein>
    <submittedName>
        <fullName evidence="2">Transcriptional regulator</fullName>
    </submittedName>
</protein>
<dbReference type="InterPro" id="IPR031807">
    <property type="entry name" value="HicB-like"/>
</dbReference>
<name>A0A4E0QPZ6_9GAMM</name>
<dbReference type="InterPro" id="IPR051404">
    <property type="entry name" value="TA_system_antitoxin"/>
</dbReference>
<dbReference type="PANTHER" id="PTHR34504:SF4">
    <property type="entry name" value="ANTITOXIN HICB"/>
    <property type="match status" value="1"/>
</dbReference>
<gene>
    <name evidence="2" type="ORF">PN36_28160</name>
</gene>